<reference evidence="4 5" key="1">
    <citation type="submission" date="2017-08" db="EMBL/GenBank/DDBJ databases">
        <authorList>
            <person name="de Groot N.N."/>
        </authorList>
    </citation>
    <scope>NUCLEOTIDE SEQUENCE [LARGE SCALE GENOMIC DNA]</scope>
    <source>
        <strain evidence="4 5">USBA 352</strain>
    </source>
</reference>
<dbReference type="EMBL" id="OBML01000006">
    <property type="protein sequence ID" value="SOC09370.1"/>
    <property type="molecule type" value="Genomic_DNA"/>
</dbReference>
<dbReference type="InterPro" id="IPR035919">
    <property type="entry name" value="EAL_sf"/>
</dbReference>
<protein>
    <submittedName>
        <fullName evidence="4">Cyclic-di-GMP phosphodiesterase, flagellum assembly factor TipF</fullName>
    </submittedName>
</protein>
<dbReference type="SMART" id="SM00052">
    <property type="entry name" value="EAL"/>
    <property type="match status" value="1"/>
</dbReference>
<dbReference type="CDD" id="cd01948">
    <property type="entry name" value="EAL"/>
    <property type="match status" value="1"/>
</dbReference>
<feature type="domain" description="EAL" evidence="3">
    <location>
        <begin position="246"/>
        <end position="499"/>
    </location>
</feature>
<feature type="transmembrane region" description="Helical" evidence="2">
    <location>
        <begin position="7"/>
        <end position="29"/>
    </location>
</feature>
<organism evidence="4 5">
    <name type="scientific">Stappia indica</name>
    <dbReference type="NCBI Taxonomy" id="538381"/>
    <lineage>
        <taxon>Bacteria</taxon>
        <taxon>Pseudomonadati</taxon>
        <taxon>Pseudomonadota</taxon>
        <taxon>Alphaproteobacteria</taxon>
        <taxon>Hyphomicrobiales</taxon>
        <taxon>Stappiaceae</taxon>
        <taxon>Stappia</taxon>
    </lineage>
</organism>
<dbReference type="PANTHER" id="PTHR33121">
    <property type="entry name" value="CYCLIC DI-GMP PHOSPHODIESTERASE PDEF"/>
    <property type="match status" value="1"/>
</dbReference>
<evidence type="ECO:0000259" key="3">
    <source>
        <dbReference type="PROSITE" id="PS50883"/>
    </source>
</evidence>
<dbReference type="GO" id="GO:0071111">
    <property type="term" value="F:cyclic-guanylate-specific phosphodiesterase activity"/>
    <property type="evidence" value="ECO:0007669"/>
    <property type="project" value="InterPro"/>
</dbReference>
<name>A0A285SNL6_9HYPH</name>
<dbReference type="Pfam" id="PF00563">
    <property type="entry name" value="EAL"/>
    <property type="match status" value="1"/>
</dbReference>
<dbReference type="Gene3D" id="3.20.20.450">
    <property type="entry name" value="EAL domain"/>
    <property type="match status" value="1"/>
</dbReference>
<feature type="transmembrane region" description="Helical" evidence="2">
    <location>
        <begin position="35"/>
        <end position="53"/>
    </location>
</feature>
<evidence type="ECO:0000313" key="5">
    <source>
        <dbReference type="Proteomes" id="UP000219331"/>
    </source>
</evidence>
<feature type="region of interest" description="Disordered" evidence="1">
    <location>
        <begin position="487"/>
        <end position="507"/>
    </location>
</feature>
<dbReference type="OrthoDB" id="7178689at2"/>
<evidence type="ECO:0000256" key="1">
    <source>
        <dbReference type="SAM" id="MobiDB-lite"/>
    </source>
</evidence>
<dbReference type="Proteomes" id="UP000219331">
    <property type="component" value="Unassembled WGS sequence"/>
</dbReference>
<dbReference type="RefSeq" id="WP_097175029.1">
    <property type="nucleotide sequence ID" value="NZ_OBML01000006.1"/>
</dbReference>
<evidence type="ECO:0000256" key="2">
    <source>
        <dbReference type="SAM" id="Phobius"/>
    </source>
</evidence>
<sequence length="507" mass="56838">MARATSIFIFLCMGVIAASVAAIMMFQFSRPVGEALTLGLSLLCTMIVVHLVFARQRDRGDMAEKVAALEERVLEVDEDVSNIEGRLTGMETNLPRRTREEIDPLFAEVEVLGSLIKQMAEAMAGMEDRIDEQDARQIAPPPPQERFAAYEEPRALGYSQQPSTHSPHPGQAPYPGQQGQGYAAQAPMSHTQMQPQGYGQPQHGGEAPAVRGPAPGEGPHGARAQESAGAPHSPAMARAREDARPDPELRRVIQDALDNNRVDLFLQPIVTLPQRQVRDYEALTRIRDAQNNYLEPVDFIAEATRARMMPAIDNLMLFRAIQVLRRLSSRNRRSGLFVNLSIQTLVDERFFPGFLDFLRANEGFSGLLTFEFTQSDVNEMGALELESLAALHELGYRFSMDRVRDLKMDFKVLSDRGFRYMKLHASRLIGNEHMPASHIHPADLGDLLRRYAMELIVDHVETEAQVLEVLDYDARIGQGYLFSPPRPVRPEVLQARPPQRNLRRAAE</sequence>
<accession>A0A285SNL6</accession>
<dbReference type="SUPFAM" id="SSF141868">
    <property type="entry name" value="EAL domain-like"/>
    <property type="match status" value="1"/>
</dbReference>
<proteinExistence type="predicted"/>
<evidence type="ECO:0000313" key="4">
    <source>
        <dbReference type="EMBL" id="SOC09370.1"/>
    </source>
</evidence>
<feature type="compositionally biased region" description="Low complexity" evidence="1">
    <location>
        <begin position="169"/>
        <end position="205"/>
    </location>
</feature>
<keyword evidence="2" id="KW-0812">Transmembrane</keyword>
<keyword evidence="2" id="KW-0472">Membrane</keyword>
<dbReference type="STRING" id="538381.GCA_001696535_02553"/>
<keyword evidence="2" id="KW-1133">Transmembrane helix</keyword>
<dbReference type="PANTHER" id="PTHR33121:SF79">
    <property type="entry name" value="CYCLIC DI-GMP PHOSPHODIESTERASE PDED-RELATED"/>
    <property type="match status" value="1"/>
</dbReference>
<gene>
    <name evidence="4" type="ORF">SAMN05421512_10624</name>
</gene>
<dbReference type="PROSITE" id="PS50883">
    <property type="entry name" value="EAL"/>
    <property type="match status" value="1"/>
</dbReference>
<keyword evidence="5" id="KW-1185">Reference proteome</keyword>
<dbReference type="InterPro" id="IPR001633">
    <property type="entry name" value="EAL_dom"/>
</dbReference>
<dbReference type="InterPro" id="IPR050706">
    <property type="entry name" value="Cyclic-di-GMP_PDE-like"/>
</dbReference>
<feature type="region of interest" description="Disordered" evidence="1">
    <location>
        <begin position="158"/>
        <end position="246"/>
    </location>
</feature>
<dbReference type="AlphaFoldDB" id="A0A285SNL6"/>